<evidence type="ECO:0000259" key="1">
    <source>
        <dbReference type="SMART" id="SM00966"/>
    </source>
</evidence>
<dbReference type="InterPro" id="IPR007159">
    <property type="entry name" value="SpoVT-AbrB_dom"/>
</dbReference>
<keyword evidence="3" id="KW-1185">Reference proteome</keyword>
<reference evidence="2 3" key="1">
    <citation type="journal article" date="2010" name="J. Bacteriol.">
        <title>Genome sequence of Fulvimarina pelagi HTCC2506T, a Mn(II)-oxidizing alphaproteobacterium possessing an aerobic anoxygenic photosynthetic gene cluster and Xanthorhodopsin.</title>
        <authorList>
            <person name="Kang I."/>
            <person name="Oh H.M."/>
            <person name="Lim S.I."/>
            <person name="Ferriera S."/>
            <person name="Giovannoni S.J."/>
            <person name="Cho J.C."/>
        </authorList>
    </citation>
    <scope>NUCLEOTIDE SEQUENCE [LARGE SCALE GENOMIC DNA]</scope>
    <source>
        <strain evidence="2 3">HTCC2506</strain>
    </source>
</reference>
<name>Q0G647_9HYPH</name>
<dbReference type="SUPFAM" id="SSF89447">
    <property type="entry name" value="AbrB/MazE/MraZ-like"/>
    <property type="match status" value="1"/>
</dbReference>
<dbReference type="eggNOG" id="COG2002">
    <property type="taxonomic scope" value="Bacteria"/>
</dbReference>
<dbReference type="AlphaFoldDB" id="Q0G647"/>
<dbReference type="EMBL" id="AATP01000001">
    <property type="protein sequence ID" value="EAU42867.1"/>
    <property type="molecule type" value="Genomic_DNA"/>
</dbReference>
<evidence type="ECO:0000313" key="3">
    <source>
        <dbReference type="Proteomes" id="UP000004310"/>
    </source>
</evidence>
<organism evidence="2 3">
    <name type="scientific">Fulvimarina pelagi HTCC2506</name>
    <dbReference type="NCBI Taxonomy" id="314231"/>
    <lineage>
        <taxon>Bacteria</taxon>
        <taxon>Pseudomonadati</taxon>
        <taxon>Pseudomonadota</taxon>
        <taxon>Alphaproteobacteria</taxon>
        <taxon>Hyphomicrobiales</taxon>
        <taxon>Aurantimonadaceae</taxon>
        <taxon>Fulvimarina</taxon>
    </lineage>
</organism>
<dbReference type="Proteomes" id="UP000004310">
    <property type="component" value="Unassembled WGS sequence"/>
</dbReference>
<dbReference type="InterPro" id="IPR037914">
    <property type="entry name" value="SpoVT-AbrB_sf"/>
</dbReference>
<dbReference type="NCBIfam" id="TIGR01439">
    <property type="entry name" value="lp_hng_hel_AbrB"/>
    <property type="match status" value="1"/>
</dbReference>
<dbReference type="GO" id="GO:0003677">
    <property type="term" value="F:DNA binding"/>
    <property type="evidence" value="ECO:0007669"/>
    <property type="project" value="InterPro"/>
</dbReference>
<protein>
    <recommendedName>
        <fullName evidence="1">SpoVT-AbrB domain-containing protein</fullName>
    </recommendedName>
</protein>
<dbReference type="Gene3D" id="2.10.260.10">
    <property type="match status" value="1"/>
</dbReference>
<dbReference type="Pfam" id="PF04014">
    <property type="entry name" value="MazE_antitoxin"/>
    <property type="match status" value="1"/>
</dbReference>
<gene>
    <name evidence="2" type="ORF">FP2506_08496</name>
</gene>
<accession>Q0G647</accession>
<comment type="caution">
    <text evidence="2">The sequence shown here is derived from an EMBL/GenBank/DDBJ whole genome shotgun (WGS) entry which is preliminary data.</text>
</comment>
<proteinExistence type="predicted"/>
<dbReference type="STRING" id="217511.GCA_001463845_00467"/>
<dbReference type="SMART" id="SM00966">
    <property type="entry name" value="SpoVT_AbrB"/>
    <property type="match status" value="1"/>
</dbReference>
<sequence length="84" mass="9407">MEKGQVTIPKPIRDKLGIGQGSEVNFVVNADGASLVHVDQSREERIAAMREHFERLRGTLNFNGMDGKTFVDWLRGPKDNVDPN</sequence>
<dbReference type="HOGENOM" id="CLU_158484_5_1_5"/>
<evidence type="ECO:0000313" key="2">
    <source>
        <dbReference type="EMBL" id="EAU42867.1"/>
    </source>
</evidence>
<feature type="domain" description="SpoVT-AbrB" evidence="1">
    <location>
        <begin position="2"/>
        <end position="43"/>
    </location>
</feature>